<proteinExistence type="inferred from homology"/>
<dbReference type="CDD" id="cd09281">
    <property type="entry name" value="UPF0066"/>
    <property type="match status" value="1"/>
</dbReference>
<dbReference type="PROSITE" id="PS51668">
    <property type="entry name" value="TSAA_2"/>
    <property type="match status" value="1"/>
</dbReference>
<evidence type="ECO:0000313" key="5">
    <source>
        <dbReference type="Proteomes" id="UP001163821"/>
    </source>
</evidence>
<dbReference type="PANTHER" id="PTHR12818:SF0">
    <property type="entry name" value="TRNA (ADENINE(37)-N6)-METHYLTRANSFERASE"/>
    <property type="match status" value="1"/>
</dbReference>
<dbReference type="InterPro" id="IPR023368">
    <property type="entry name" value="UPF0066_cons_site"/>
</dbReference>
<gene>
    <name evidence="4" type="primary">tsaA</name>
    <name evidence="4" type="ORF">N2K84_16455</name>
</gene>
<protein>
    <submittedName>
        <fullName evidence="4">tRNA (N6-threonylcarbamoyladenosine(37)-N6)-methyltransferase TrmO</fullName>
    </submittedName>
</protein>
<dbReference type="NCBIfam" id="TIGR00104">
    <property type="entry name" value="tRNA_TsaA"/>
    <property type="match status" value="1"/>
</dbReference>
<organism evidence="4 5">
    <name type="scientific">Gaoshiqia sediminis</name>
    <dbReference type="NCBI Taxonomy" id="2986998"/>
    <lineage>
        <taxon>Bacteria</taxon>
        <taxon>Pseudomonadati</taxon>
        <taxon>Bacteroidota</taxon>
        <taxon>Bacteroidia</taxon>
        <taxon>Marinilabiliales</taxon>
        <taxon>Prolixibacteraceae</taxon>
        <taxon>Gaoshiqia</taxon>
    </lineage>
</organism>
<dbReference type="SUPFAM" id="SSF118196">
    <property type="entry name" value="YaeB-like"/>
    <property type="match status" value="1"/>
</dbReference>
<dbReference type="RefSeq" id="WP_282592927.1">
    <property type="nucleotide sequence ID" value="NZ_JAPAAF010000034.1"/>
</dbReference>
<feature type="domain" description="TsaA-like" evidence="3">
    <location>
        <begin position="6"/>
        <end position="137"/>
    </location>
</feature>
<dbReference type="InterPro" id="IPR036413">
    <property type="entry name" value="YaeB-like_sf"/>
</dbReference>
<dbReference type="PROSITE" id="PS01318">
    <property type="entry name" value="TSAA_1"/>
    <property type="match status" value="1"/>
</dbReference>
<reference evidence="4" key="1">
    <citation type="submission" date="2022-10" db="EMBL/GenBank/DDBJ databases">
        <title>Gaoshiqiia sediminis gen. nov., sp. nov., isolated from coastal sediment.</title>
        <authorList>
            <person name="Yu W.X."/>
            <person name="Mu D.S."/>
            <person name="Du J.Z."/>
            <person name="Liang Y.Q."/>
        </authorList>
    </citation>
    <scope>NUCLEOTIDE SEQUENCE</scope>
    <source>
        <strain evidence="4">A06</strain>
    </source>
</reference>
<sequence>MEPITYTPIGIIHSTNKKPEGTPIQFSGAKNSPGEIEIFPEYIEGLADLDGFSHVILLYHFHLIEKPMLTVKPFMDDCEHGVFATRSPARPNPIGFSIVRITEIRGNLIFIEGVDIVDSTPLLDIKPYVPQFDAVTIEKTGWLENNAHKHTTTKDDGRFLK</sequence>
<dbReference type="EMBL" id="JAPAAF010000034">
    <property type="protein sequence ID" value="MCW0484334.1"/>
    <property type="molecule type" value="Genomic_DNA"/>
</dbReference>
<dbReference type="Pfam" id="PF01980">
    <property type="entry name" value="TrmO_N"/>
    <property type="match status" value="1"/>
</dbReference>
<dbReference type="PANTHER" id="PTHR12818">
    <property type="entry name" value="TRNA (ADENINE(37)-N6)-METHYLTRANSFERASE"/>
    <property type="match status" value="1"/>
</dbReference>
<dbReference type="Proteomes" id="UP001163821">
    <property type="component" value="Unassembled WGS sequence"/>
</dbReference>
<name>A0AA41Y6J0_9BACT</name>
<dbReference type="InterPro" id="IPR040372">
    <property type="entry name" value="YaeB-like"/>
</dbReference>
<evidence type="ECO:0000313" key="4">
    <source>
        <dbReference type="EMBL" id="MCW0484334.1"/>
    </source>
</evidence>
<comment type="similarity">
    <text evidence="2">Belongs to the tRNA methyltransferase O family.</text>
</comment>
<accession>A0AA41Y6J0</accession>
<dbReference type="Gene3D" id="2.40.30.70">
    <property type="entry name" value="YaeB-like"/>
    <property type="match status" value="1"/>
</dbReference>
<comment type="caution">
    <text evidence="4">The sequence shown here is derived from an EMBL/GenBank/DDBJ whole genome shotgun (WGS) entry which is preliminary data.</text>
</comment>
<evidence type="ECO:0000256" key="1">
    <source>
        <dbReference type="ARBA" id="ARBA00022691"/>
    </source>
</evidence>
<dbReference type="InterPro" id="IPR023370">
    <property type="entry name" value="TrmO-like_N"/>
</dbReference>
<keyword evidence="1" id="KW-0949">S-adenosyl-L-methionine</keyword>
<evidence type="ECO:0000259" key="3">
    <source>
        <dbReference type="PROSITE" id="PS51668"/>
    </source>
</evidence>
<keyword evidence="5" id="KW-1185">Reference proteome</keyword>
<dbReference type="AlphaFoldDB" id="A0AA41Y6J0"/>
<evidence type="ECO:0000256" key="2">
    <source>
        <dbReference type="ARBA" id="ARBA00033753"/>
    </source>
</evidence>
<dbReference type="InterPro" id="IPR036414">
    <property type="entry name" value="YaeB_N_sf"/>
</dbReference>